<evidence type="ECO:0000313" key="2">
    <source>
        <dbReference type="Proteomes" id="UP000054270"/>
    </source>
</evidence>
<evidence type="ECO:0000313" key="1">
    <source>
        <dbReference type="EMBL" id="KJA14374.1"/>
    </source>
</evidence>
<sequence>MSLGVSLRPYRVRSGALGVFDSHTWSWNYQHHLEEQSEIRLGPLPHSGETTAQWGLARIPTAAVRALVILGSWPSSSQGHTERSKENDARRLLGVSLCALIEVCEGLWRVNTPGAASQCRRSVSNHPRQLWSSDVCRRCLDRDTWSRQTQHNHALVSDVARAQANKNFFGNAQLSFLLSRWIMFVNVGGECVGDET</sequence>
<proteinExistence type="predicted"/>
<dbReference type="AlphaFoldDB" id="A0A0D2N5C9"/>
<dbReference type="EMBL" id="KN817682">
    <property type="protein sequence ID" value="KJA14374.1"/>
    <property type="molecule type" value="Genomic_DNA"/>
</dbReference>
<dbReference type="Proteomes" id="UP000054270">
    <property type="component" value="Unassembled WGS sequence"/>
</dbReference>
<organism evidence="1 2">
    <name type="scientific">Hypholoma sublateritium (strain FD-334 SS-4)</name>
    <dbReference type="NCBI Taxonomy" id="945553"/>
    <lineage>
        <taxon>Eukaryota</taxon>
        <taxon>Fungi</taxon>
        <taxon>Dikarya</taxon>
        <taxon>Basidiomycota</taxon>
        <taxon>Agaricomycotina</taxon>
        <taxon>Agaricomycetes</taxon>
        <taxon>Agaricomycetidae</taxon>
        <taxon>Agaricales</taxon>
        <taxon>Agaricineae</taxon>
        <taxon>Strophariaceae</taxon>
        <taxon>Hypholoma</taxon>
    </lineage>
</organism>
<protein>
    <submittedName>
        <fullName evidence="1">Uncharacterized protein</fullName>
    </submittedName>
</protein>
<gene>
    <name evidence="1" type="ORF">HYPSUDRAFT_49261</name>
</gene>
<name>A0A0D2N5C9_HYPSF</name>
<accession>A0A0D2N5C9</accession>
<reference evidence="2" key="1">
    <citation type="submission" date="2014-04" db="EMBL/GenBank/DDBJ databases">
        <title>Evolutionary Origins and Diversification of the Mycorrhizal Mutualists.</title>
        <authorList>
            <consortium name="DOE Joint Genome Institute"/>
            <consortium name="Mycorrhizal Genomics Consortium"/>
            <person name="Kohler A."/>
            <person name="Kuo A."/>
            <person name="Nagy L.G."/>
            <person name="Floudas D."/>
            <person name="Copeland A."/>
            <person name="Barry K.W."/>
            <person name="Cichocki N."/>
            <person name="Veneault-Fourrey C."/>
            <person name="LaButti K."/>
            <person name="Lindquist E.A."/>
            <person name="Lipzen A."/>
            <person name="Lundell T."/>
            <person name="Morin E."/>
            <person name="Murat C."/>
            <person name="Riley R."/>
            <person name="Ohm R."/>
            <person name="Sun H."/>
            <person name="Tunlid A."/>
            <person name="Henrissat B."/>
            <person name="Grigoriev I.V."/>
            <person name="Hibbett D.S."/>
            <person name="Martin F."/>
        </authorList>
    </citation>
    <scope>NUCLEOTIDE SEQUENCE [LARGE SCALE GENOMIC DNA]</scope>
    <source>
        <strain evidence="2">FD-334 SS-4</strain>
    </source>
</reference>
<keyword evidence="2" id="KW-1185">Reference proteome</keyword>